<dbReference type="PROSITE" id="PS50016">
    <property type="entry name" value="ZF_PHD_2"/>
    <property type="match status" value="1"/>
</dbReference>
<feature type="compositionally biased region" description="Basic and acidic residues" evidence="7">
    <location>
        <begin position="1"/>
        <end position="21"/>
    </location>
</feature>
<keyword evidence="5" id="KW-0539">Nucleus</keyword>
<dbReference type="SMART" id="SM00249">
    <property type="entry name" value="PHD"/>
    <property type="match status" value="1"/>
</dbReference>
<keyword evidence="10" id="KW-1185">Reference proteome</keyword>
<dbReference type="GO" id="GO:0008270">
    <property type="term" value="F:zinc ion binding"/>
    <property type="evidence" value="ECO:0007669"/>
    <property type="project" value="UniProtKB-KW"/>
</dbReference>
<dbReference type="SUPFAM" id="SSF57903">
    <property type="entry name" value="FYVE/PHD zinc finger"/>
    <property type="match status" value="1"/>
</dbReference>
<proteinExistence type="predicted"/>
<evidence type="ECO:0000256" key="3">
    <source>
        <dbReference type="ARBA" id="ARBA00022771"/>
    </source>
</evidence>
<evidence type="ECO:0000259" key="8">
    <source>
        <dbReference type="PROSITE" id="PS50016"/>
    </source>
</evidence>
<dbReference type="PANTHER" id="PTHR46174:SF1">
    <property type="entry name" value="CXXC-TYPE ZINC FINGER PROTEIN 1"/>
    <property type="match status" value="1"/>
</dbReference>
<dbReference type="InterPro" id="IPR001965">
    <property type="entry name" value="Znf_PHD"/>
</dbReference>
<keyword evidence="3 6" id="KW-0863">Zinc-finger</keyword>
<dbReference type="GO" id="GO:0045893">
    <property type="term" value="P:positive regulation of DNA-templated transcription"/>
    <property type="evidence" value="ECO:0007669"/>
    <property type="project" value="TreeGrafter"/>
</dbReference>
<reference evidence="9" key="1">
    <citation type="submission" date="2021-06" db="EMBL/GenBank/DDBJ databases">
        <title>Comparative genomics, transcriptomics and evolutionary studies reveal genomic signatures of adaptation to plant cell wall in hemibiotrophic fungi.</title>
        <authorList>
            <consortium name="DOE Joint Genome Institute"/>
            <person name="Baroncelli R."/>
            <person name="Diaz J.F."/>
            <person name="Benocci T."/>
            <person name="Peng M."/>
            <person name="Battaglia E."/>
            <person name="Haridas S."/>
            <person name="Andreopoulos W."/>
            <person name="Labutti K."/>
            <person name="Pangilinan J."/>
            <person name="Floch G.L."/>
            <person name="Makela M.R."/>
            <person name="Henrissat B."/>
            <person name="Grigoriev I.V."/>
            <person name="Crouch J.A."/>
            <person name="De Vries R.P."/>
            <person name="Sukno S.A."/>
            <person name="Thon M.R."/>
        </authorList>
    </citation>
    <scope>NUCLEOTIDE SEQUENCE</scope>
    <source>
        <strain evidence="9">MAFF235873</strain>
    </source>
</reference>
<dbReference type="InterPro" id="IPR019786">
    <property type="entry name" value="Zinc_finger_PHD-type_CS"/>
</dbReference>
<evidence type="ECO:0000256" key="5">
    <source>
        <dbReference type="ARBA" id="ARBA00023242"/>
    </source>
</evidence>
<comment type="caution">
    <text evidence="9">The sequence shown here is derived from an EMBL/GenBank/DDBJ whole genome shotgun (WGS) entry which is preliminary data.</text>
</comment>
<dbReference type="InterPro" id="IPR011011">
    <property type="entry name" value="Znf_FYVE_PHD"/>
</dbReference>
<feature type="compositionally biased region" description="Basic residues" evidence="7">
    <location>
        <begin position="97"/>
        <end position="117"/>
    </location>
</feature>
<keyword evidence="4" id="KW-0862">Zinc</keyword>
<evidence type="ECO:0000313" key="9">
    <source>
        <dbReference type="EMBL" id="KAK2026702.1"/>
    </source>
</evidence>
<dbReference type="Gene3D" id="3.30.40.10">
    <property type="entry name" value="Zinc/RING finger domain, C3HC4 (zinc finger)"/>
    <property type="match status" value="1"/>
</dbReference>
<comment type="subcellular location">
    <subcellularLocation>
        <location evidence="1">Nucleus</location>
    </subcellularLocation>
</comment>
<evidence type="ECO:0000256" key="4">
    <source>
        <dbReference type="ARBA" id="ARBA00022833"/>
    </source>
</evidence>
<protein>
    <submittedName>
        <fullName evidence="9">PHD-finger domain-containing protein</fullName>
    </submittedName>
</protein>
<evidence type="ECO:0000256" key="1">
    <source>
        <dbReference type="ARBA" id="ARBA00004123"/>
    </source>
</evidence>
<evidence type="ECO:0000256" key="7">
    <source>
        <dbReference type="SAM" id="MobiDB-lite"/>
    </source>
</evidence>
<dbReference type="GO" id="GO:0048188">
    <property type="term" value="C:Set1C/COMPASS complex"/>
    <property type="evidence" value="ECO:0007669"/>
    <property type="project" value="InterPro"/>
</dbReference>
<evidence type="ECO:0000256" key="6">
    <source>
        <dbReference type="PROSITE-ProRule" id="PRU00146"/>
    </source>
</evidence>
<dbReference type="EMBL" id="MU842909">
    <property type="protein sequence ID" value="KAK2026702.1"/>
    <property type="molecule type" value="Genomic_DNA"/>
</dbReference>
<evidence type="ECO:0000256" key="2">
    <source>
        <dbReference type="ARBA" id="ARBA00022723"/>
    </source>
</evidence>
<dbReference type="PANTHER" id="PTHR46174">
    <property type="entry name" value="CXXC-TYPE ZINC FINGER PROTEIN 1"/>
    <property type="match status" value="1"/>
</dbReference>
<name>A0AAD9HE95_9PEZI</name>
<dbReference type="InterPro" id="IPR013083">
    <property type="entry name" value="Znf_RING/FYVE/PHD"/>
</dbReference>
<dbReference type="Pfam" id="PF00628">
    <property type="entry name" value="PHD"/>
    <property type="match status" value="1"/>
</dbReference>
<dbReference type="InterPro" id="IPR019787">
    <property type="entry name" value="Znf_PHD-finger"/>
</dbReference>
<dbReference type="AlphaFoldDB" id="A0AAD9HE95"/>
<keyword evidence="2" id="KW-0479">Metal-binding</keyword>
<accession>A0AAD9HE95</accession>
<dbReference type="InterPro" id="IPR037869">
    <property type="entry name" value="Spp1/CFP1"/>
</dbReference>
<feature type="compositionally biased region" description="Low complexity" evidence="7">
    <location>
        <begin position="63"/>
        <end position="83"/>
    </location>
</feature>
<sequence length="507" mass="54618">MGSDVEPKVKGEGEAEDREMTDAPVQEPPGRSVPPQAASPGQQTGSKTVPPSSESDPPPPPSSTSTATSTDPTASTTNPSNTVLETTEKPPEPQKMGPKKKGTAAVKKTPKRLKGGRGRGGGAAAAASKGGGRPKKQAGGASTTTTNHSHQEEELGGGSDEESDNGPYCICRGPDDHRFMISCDVCEDWFHGECVDISKDVGENLIERFVCPNCTDVGRNVVSLFRKMCSHARCVRAARLYGDGEKSAFCSDEHKQLWWEKAVASLPKKSSSAKNGGARDGLVQEELMGLLTSDLAGVDPEDGMWRVQTRPFAPPAAGAESPESKNKTLAPGILTDEEVDILKTSAAERYKMGEEVVLCQKMLQLLDWANDRRKALVASKHLDDAACGYDHRLDQVGVVGPFANWLASDEGREVFRAGGLDAGARPAGDDRNICDKKRCKAHQGWFSIHTRDVRYQMKLLAMDANKRLDKERLIKQSAAERKLRKDAENNYVQAVLRDGTLGPLKSG</sequence>
<feature type="domain" description="PHD-type" evidence="8">
    <location>
        <begin position="166"/>
        <end position="217"/>
    </location>
</feature>
<evidence type="ECO:0000313" key="10">
    <source>
        <dbReference type="Proteomes" id="UP001232148"/>
    </source>
</evidence>
<feature type="region of interest" description="Disordered" evidence="7">
    <location>
        <begin position="1"/>
        <end position="163"/>
    </location>
</feature>
<organism evidence="9 10">
    <name type="scientific">Colletotrichum zoysiae</name>
    <dbReference type="NCBI Taxonomy" id="1216348"/>
    <lineage>
        <taxon>Eukaryota</taxon>
        <taxon>Fungi</taxon>
        <taxon>Dikarya</taxon>
        <taxon>Ascomycota</taxon>
        <taxon>Pezizomycotina</taxon>
        <taxon>Sordariomycetes</taxon>
        <taxon>Hypocreomycetidae</taxon>
        <taxon>Glomerellales</taxon>
        <taxon>Glomerellaceae</taxon>
        <taxon>Colletotrichum</taxon>
        <taxon>Colletotrichum graminicola species complex</taxon>
    </lineage>
</organism>
<gene>
    <name evidence="9" type="ORF">LX32DRAFT_565776</name>
</gene>
<dbReference type="PROSITE" id="PS01359">
    <property type="entry name" value="ZF_PHD_1"/>
    <property type="match status" value="1"/>
</dbReference>
<dbReference type="Proteomes" id="UP001232148">
    <property type="component" value="Unassembled WGS sequence"/>
</dbReference>